<comment type="subcellular location">
    <subcellularLocation>
        <location evidence="1 6">Cytoplasm</location>
        <location evidence="1 6">Cytosol</location>
    </subcellularLocation>
</comment>
<dbReference type="RefSeq" id="WP_184245378.1">
    <property type="nucleotide sequence ID" value="NZ_BAAACU010000002.1"/>
</dbReference>
<dbReference type="EMBL" id="JACHON010000002">
    <property type="protein sequence ID" value="MBB6512303.1"/>
    <property type="molecule type" value="Genomic_DNA"/>
</dbReference>
<keyword evidence="5" id="KW-0143">Chaperone</keyword>
<evidence type="ECO:0000313" key="7">
    <source>
        <dbReference type="EMBL" id="MBB6512303.1"/>
    </source>
</evidence>
<organism evidence="7 8">
    <name type="scientific">Gracilibacillus halotolerans</name>
    <dbReference type="NCBI Taxonomy" id="74386"/>
    <lineage>
        <taxon>Bacteria</taxon>
        <taxon>Bacillati</taxon>
        <taxon>Bacillota</taxon>
        <taxon>Bacilli</taxon>
        <taxon>Bacillales</taxon>
        <taxon>Bacillaceae</taxon>
        <taxon>Gracilibacillus</taxon>
    </lineage>
</organism>
<evidence type="ECO:0000256" key="5">
    <source>
        <dbReference type="ARBA" id="ARBA00023186"/>
    </source>
</evidence>
<evidence type="ECO:0000256" key="4">
    <source>
        <dbReference type="ARBA" id="ARBA00022795"/>
    </source>
</evidence>
<dbReference type="InterPro" id="IPR003713">
    <property type="entry name" value="FliS"/>
</dbReference>
<dbReference type="Proteomes" id="UP000572212">
    <property type="component" value="Unassembled WGS sequence"/>
</dbReference>
<protein>
    <recommendedName>
        <fullName evidence="6">Flagellar secretion chaperone FliS</fullName>
    </recommendedName>
</protein>
<dbReference type="CDD" id="cd16098">
    <property type="entry name" value="FliS"/>
    <property type="match status" value="1"/>
</dbReference>
<reference evidence="7 8" key="1">
    <citation type="submission" date="2020-08" db="EMBL/GenBank/DDBJ databases">
        <title>Genomic Encyclopedia of Type Strains, Phase IV (KMG-IV): sequencing the most valuable type-strain genomes for metagenomic binning, comparative biology and taxonomic classification.</title>
        <authorList>
            <person name="Goeker M."/>
        </authorList>
    </citation>
    <scope>NUCLEOTIDE SEQUENCE [LARGE SCALE GENOMIC DNA]</scope>
    <source>
        <strain evidence="7 8">DSM 11805</strain>
    </source>
</reference>
<evidence type="ECO:0000256" key="1">
    <source>
        <dbReference type="ARBA" id="ARBA00004514"/>
    </source>
</evidence>
<evidence type="ECO:0000256" key="3">
    <source>
        <dbReference type="ARBA" id="ARBA00022490"/>
    </source>
</evidence>
<dbReference type="GO" id="GO:0044780">
    <property type="term" value="P:bacterial-type flagellum assembly"/>
    <property type="evidence" value="ECO:0007669"/>
    <property type="project" value="InterPro"/>
</dbReference>
<evidence type="ECO:0000313" key="8">
    <source>
        <dbReference type="Proteomes" id="UP000572212"/>
    </source>
</evidence>
<name>A0A841RL04_9BACI</name>
<dbReference type="Pfam" id="PF02561">
    <property type="entry name" value="FliS"/>
    <property type="match status" value="1"/>
</dbReference>
<dbReference type="NCBIfam" id="TIGR00208">
    <property type="entry name" value="fliS"/>
    <property type="match status" value="1"/>
</dbReference>
<keyword evidence="4 6" id="KW-1005">Bacterial flagellum biogenesis</keyword>
<keyword evidence="3 6" id="KW-0963">Cytoplasm</keyword>
<dbReference type="PANTHER" id="PTHR34773">
    <property type="entry name" value="FLAGELLAR SECRETION CHAPERONE FLIS"/>
    <property type="match status" value="1"/>
</dbReference>
<dbReference type="Gene3D" id="1.20.120.340">
    <property type="entry name" value="Flagellar protein FliS"/>
    <property type="match status" value="1"/>
</dbReference>
<dbReference type="InterPro" id="IPR036584">
    <property type="entry name" value="FliS_sf"/>
</dbReference>
<keyword evidence="7" id="KW-0966">Cell projection</keyword>
<proteinExistence type="inferred from homology"/>
<sequence length="132" mass="15294">MAYQPYQAYKDNSVNTATPGELTLMLYNGCLSFIKQAKKAIETENFEKKNEFIQKSQNIIRELMVTLDQDAPIAKQMLPLYDFAHHALTQGNIQNDTEQLTAAEDIMRQFRDTWKDVVKQERIRQHGQGVRS</sequence>
<comment type="similarity">
    <text evidence="2 6">Belongs to the FliS family.</text>
</comment>
<comment type="caution">
    <text evidence="7">The sequence shown here is derived from an EMBL/GenBank/DDBJ whole genome shotgun (WGS) entry which is preliminary data.</text>
</comment>
<dbReference type="GO" id="GO:0005829">
    <property type="term" value="C:cytosol"/>
    <property type="evidence" value="ECO:0007669"/>
    <property type="project" value="UniProtKB-SubCell"/>
</dbReference>
<dbReference type="PIRSF" id="PIRSF039090">
    <property type="entry name" value="Flis"/>
    <property type="match status" value="1"/>
</dbReference>
<dbReference type="GO" id="GO:0071973">
    <property type="term" value="P:bacterial-type flagellum-dependent cell motility"/>
    <property type="evidence" value="ECO:0007669"/>
    <property type="project" value="TreeGrafter"/>
</dbReference>
<evidence type="ECO:0000256" key="6">
    <source>
        <dbReference type="PIRNR" id="PIRNR039090"/>
    </source>
</evidence>
<keyword evidence="7" id="KW-0969">Cilium</keyword>
<keyword evidence="8" id="KW-1185">Reference proteome</keyword>
<evidence type="ECO:0000256" key="2">
    <source>
        <dbReference type="ARBA" id="ARBA00008787"/>
    </source>
</evidence>
<dbReference type="AlphaFoldDB" id="A0A841RL04"/>
<dbReference type="PANTHER" id="PTHR34773:SF1">
    <property type="entry name" value="FLAGELLAR SECRETION CHAPERONE FLIS"/>
    <property type="match status" value="1"/>
</dbReference>
<keyword evidence="7" id="KW-0282">Flagellum</keyword>
<accession>A0A841RL04</accession>
<dbReference type="SUPFAM" id="SSF101116">
    <property type="entry name" value="Flagellar export chaperone FliS"/>
    <property type="match status" value="1"/>
</dbReference>
<gene>
    <name evidence="7" type="ORF">GGQ92_001084</name>
</gene>